<evidence type="ECO:0000256" key="1">
    <source>
        <dbReference type="SAM" id="MobiDB-lite"/>
    </source>
</evidence>
<dbReference type="Proteomes" id="UP001341840">
    <property type="component" value="Unassembled WGS sequence"/>
</dbReference>
<feature type="region of interest" description="Disordered" evidence="1">
    <location>
        <begin position="82"/>
        <end position="109"/>
    </location>
</feature>
<accession>A0ABU6Q8L4</accession>
<dbReference type="EMBL" id="JASCZI010000067">
    <property type="protein sequence ID" value="MED6108153.1"/>
    <property type="molecule type" value="Genomic_DNA"/>
</dbReference>
<sequence length="137" mass="15441">MTFAEFQCGLCECIDGHVLKSVNRILYRMPAQLFAEAIHFDTMAIADEVSMRQMVQCYQQTRVHVPAIELFVNFDRLSEVEEQPEIDNEKQTVLEENLRDSEDEDDKKGGAIVALQGSMDFAAMNAPKTALPAITVQ</sequence>
<proteinExistence type="predicted"/>
<evidence type="ECO:0000313" key="2">
    <source>
        <dbReference type="EMBL" id="MED6108153.1"/>
    </source>
</evidence>
<gene>
    <name evidence="2" type="ORF">PIB30_020764</name>
</gene>
<comment type="caution">
    <text evidence="2">The sequence shown here is derived from an EMBL/GenBank/DDBJ whole genome shotgun (WGS) entry which is preliminary data.</text>
</comment>
<keyword evidence="3" id="KW-1185">Reference proteome</keyword>
<feature type="compositionally biased region" description="Basic and acidic residues" evidence="1">
    <location>
        <begin position="87"/>
        <end position="100"/>
    </location>
</feature>
<evidence type="ECO:0000313" key="3">
    <source>
        <dbReference type="Proteomes" id="UP001341840"/>
    </source>
</evidence>
<reference evidence="2 3" key="1">
    <citation type="journal article" date="2023" name="Plants (Basel)">
        <title>Bridging the Gap: Combining Genomics and Transcriptomics Approaches to Understand Stylosanthes scabra, an Orphan Legume from the Brazilian Caatinga.</title>
        <authorList>
            <person name="Ferreira-Neto J.R.C."/>
            <person name="da Silva M.D."/>
            <person name="Binneck E."/>
            <person name="de Melo N.F."/>
            <person name="da Silva R.H."/>
            <person name="de Melo A.L.T.M."/>
            <person name="Pandolfi V."/>
            <person name="Bustamante F.O."/>
            <person name="Brasileiro-Vidal A.C."/>
            <person name="Benko-Iseppon A.M."/>
        </authorList>
    </citation>
    <scope>NUCLEOTIDE SEQUENCE [LARGE SCALE GENOMIC DNA]</scope>
    <source>
        <tissue evidence="2">Leaves</tissue>
    </source>
</reference>
<name>A0ABU6Q8L4_9FABA</name>
<organism evidence="2 3">
    <name type="scientific">Stylosanthes scabra</name>
    <dbReference type="NCBI Taxonomy" id="79078"/>
    <lineage>
        <taxon>Eukaryota</taxon>
        <taxon>Viridiplantae</taxon>
        <taxon>Streptophyta</taxon>
        <taxon>Embryophyta</taxon>
        <taxon>Tracheophyta</taxon>
        <taxon>Spermatophyta</taxon>
        <taxon>Magnoliopsida</taxon>
        <taxon>eudicotyledons</taxon>
        <taxon>Gunneridae</taxon>
        <taxon>Pentapetalae</taxon>
        <taxon>rosids</taxon>
        <taxon>fabids</taxon>
        <taxon>Fabales</taxon>
        <taxon>Fabaceae</taxon>
        <taxon>Papilionoideae</taxon>
        <taxon>50 kb inversion clade</taxon>
        <taxon>dalbergioids sensu lato</taxon>
        <taxon>Dalbergieae</taxon>
        <taxon>Pterocarpus clade</taxon>
        <taxon>Stylosanthes</taxon>
    </lineage>
</organism>
<protein>
    <submittedName>
        <fullName evidence="2">Uncharacterized protein</fullName>
    </submittedName>
</protein>